<evidence type="ECO:0000256" key="6">
    <source>
        <dbReference type="ARBA" id="ARBA00022741"/>
    </source>
</evidence>
<dbReference type="GO" id="GO:0070733">
    <property type="term" value="F:AMPylase activity"/>
    <property type="evidence" value="ECO:0007669"/>
    <property type="project" value="UniProtKB-EC"/>
</dbReference>
<dbReference type="CDD" id="cd05403">
    <property type="entry name" value="NT_KNTase_like"/>
    <property type="match status" value="1"/>
</dbReference>
<evidence type="ECO:0000256" key="8">
    <source>
        <dbReference type="ARBA" id="ARBA00022842"/>
    </source>
</evidence>
<keyword evidence="6" id="KW-0547">Nucleotide-binding</keyword>
<dbReference type="GO" id="GO:0046872">
    <property type="term" value="F:metal ion binding"/>
    <property type="evidence" value="ECO:0007669"/>
    <property type="project" value="UniProtKB-KW"/>
</dbReference>
<evidence type="ECO:0000256" key="7">
    <source>
        <dbReference type="ARBA" id="ARBA00022840"/>
    </source>
</evidence>
<comment type="similarity">
    <text evidence="10">Belongs to the MntA antitoxin family.</text>
</comment>
<feature type="domain" description="Polymerase nucleotidyl transferase" evidence="13">
    <location>
        <begin position="14"/>
        <end position="96"/>
    </location>
</feature>
<proteinExistence type="inferred from homology"/>
<keyword evidence="7" id="KW-0067">ATP-binding</keyword>
<keyword evidence="8" id="KW-0460">Magnesium</keyword>
<organism evidence="14 15">
    <name type="scientific">Thermococcus siculi</name>
    <dbReference type="NCBI Taxonomy" id="72803"/>
    <lineage>
        <taxon>Archaea</taxon>
        <taxon>Methanobacteriati</taxon>
        <taxon>Methanobacteriota</taxon>
        <taxon>Thermococci</taxon>
        <taxon>Thermococcales</taxon>
        <taxon>Thermococcaceae</taxon>
        <taxon>Thermococcus</taxon>
    </lineage>
</organism>
<evidence type="ECO:0000256" key="11">
    <source>
        <dbReference type="ARBA" id="ARBA00047518"/>
    </source>
</evidence>
<evidence type="ECO:0000256" key="5">
    <source>
        <dbReference type="ARBA" id="ARBA00022723"/>
    </source>
</evidence>
<evidence type="ECO:0000256" key="1">
    <source>
        <dbReference type="ARBA" id="ARBA00001946"/>
    </source>
</evidence>
<comment type="catalytic activity">
    <reaction evidence="11">
        <text>O-(5'-adenylyl)-L-tyrosyl-[protein] + ATP = O-[5'-(adenylyl-(5'-&gt;3')-adenylyl)]-L-tyrosyl-[protein] + diphosphate</text>
        <dbReference type="Rhea" id="RHEA:66528"/>
        <dbReference type="Rhea" id="RHEA-COMP:13846"/>
        <dbReference type="Rhea" id="RHEA-COMP:17046"/>
        <dbReference type="ChEBI" id="CHEBI:30616"/>
        <dbReference type="ChEBI" id="CHEBI:33019"/>
        <dbReference type="ChEBI" id="CHEBI:83624"/>
        <dbReference type="ChEBI" id="CHEBI:167160"/>
    </reaction>
</comment>
<evidence type="ECO:0000256" key="10">
    <source>
        <dbReference type="ARBA" id="ARBA00038276"/>
    </source>
</evidence>
<dbReference type="EMBL" id="CP015103">
    <property type="protein sequence ID" value="ASJ09747.1"/>
    <property type="molecule type" value="Genomic_DNA"/>
</dbReference>
<dbReference type="InterPro" id="IPR002934">
    <property type="entry name" value="Polymerase_NTP_transf_dom"/>
</dbReference>
<protein>
    <recommendedName>
        <fullName evidence="9">protein adenylyltransferase</fullName>
        <ecNumber evidence="9">2.7.7.108</ecNumber>
    </recommendedName>
</protein>
<dbReference type="Gene3D" id="3.30.460.10">
    <property type="entry name" value="Beta Polymerase, domain 2"/>
    <property type="match status" value="1"/>
</dbReference>
<name>A0A2Z2MSU3_9EURY</name>
<keyword evidence="15" id="KW-1185">Reference proteome</keyword>
<accession>A0A2Z2MSU3</accession>
<dbReference type="KEGG" id="tsl:A3L11_05120"/>
<evidence type="ECO:0000256" key="3">
    <source>
        <dbReference type="ARBA" id="ARBA00022679"/>
    </source>
</evidence>
<dbReference type="PANTHER" id="PTHR33571">
    <property type="entry name" value="SSL8005 PROTEIN"/>
    <property type="match status" value="1"/>
</dbReference>
<evidence type="ECO:0000256" key="9">
    <source>
        <dbReference type="ARBA" id="ARBA00034531"/>
    </source>
</evidence>
<dbReference type="GO" id="GO:0005524">
    <property type="term" value="F:ATP binding"/>
    <property type="evidence" value="ECO:0007669"/>
    <property type="project" value="UniProtKB-KW"/>
</dbReference>
<keyword evidence="4" id="KW-0548">Nucleotidyltransferase</keyword>
<dbReference type="EC" id="2.7.7.108" evidence="9"/>
<dbReference type="Proteomes" id="UP000250125">
    <property type="component" value="Chromosome"/>
</dbReference>
<dbReference type="InterPro" id="IPR043519">
    <property type="entry name" value="NT_sf"/>
</dbReference>
<evidence type="ECO:0000256" key="4">
    <source>
        <dbReference type="ARBA" id="ARBA00022695"/>
    </source>
</evidence>
<comment type="catalytic activity">
    <reaction evidence="12">
        <text>L-tyrosyl-[protein] + ATP = O-(5'-adenylyl)-L-tyrosyl-[protein] + diphosphate</text>
        <dbReference type="Rhea" id="RHEA:54288"/>
        <dbReference type="Rhea" id="RHEA-COMP:10136"/>
        <dbReference type="Rhea" id="RHEA-COMP:13846"/>
        <dbReference type="ChEBI" id="CHEBI:30616"/>
        <dbReference type="ChEBI" id="CHEBI:33019"/>
        <dbReference type="ChEBI" id="CHEBI:46858"/>
        <dbReference type="ChEBI" id="CHEBI:83624"/>
        <dbReference type="EC" id="2.7.7.108"/>
    </reaction>
</comment>
<dbReference type="InterPro" id="IPR052038">
    <property type="entry name" value="Type-VII_TA_antitoxin"/>
</dbReference>
<dbReference type="SUPFAM" id="SSF81301">
    <property type="entry name" value="Nucleotidyltransferase"/>
    <property type="match status" value="1"/>
</dbReference>
<evidence type="ECO:0000256" key="12">
    <source>
        <dbReference type="ARBA" id="ARBA00048696"/>
    </source>
</evidence>
<dbReference type="Pfam" id="PF01909">
    <property type="entry name" value="NTP_transf_2"/>
    <property type="match status" value="1"/>
</dbReference>
<keyword evidence="2" id="KW-1277">Toxin-antitoxin system</keyword>
<gene>
    <name evidence="14" type="ORF">A3L11_05120</name>
</gene>
<comment type="cofactor">
    <cofactor evidence="1">
        <name>Mg(2+)</name>
        <dbReference type="ChEBI" id="CHEBI:18420"/>
    </cofactor>
</comment>
<dbReference type="PANTHER" id="PTHR33571:SF14">
    <property type="entry name" value="PROTEIN ADENYLYLTRANSFERASE MJ0435-RELATED"/>
    <property type="match status" value="1"/>
</dbReference>
<sequence length="97" mass="11489">MQNLSDVQRLLRLHTDELRKRFGVKRIGIFGSYSRGEQRSESDVDILVEFERPIGMIDFIRLQEYLESILGVRVDLVTPQALKKRIKERVLREVKYV</sequence>
<keyword evidence="5" id="KW-0479">Metal-binding</keyword>
<dbReference type="AlphaFoldDB" id="A0A2Z2MSU3"/>
<evidence type="ECO:0000259" key="13">
    <source>
        <dbReference type="Pfam" id="PF01909"/>
    </source>
</evidence>
<keyword evidence="3 14" id="KW-0808">Transferase</keyword>
<evidence type="ECO:0000313" key="15">
    <source>
        <dbReference type="Proteomes" id="UP000250125"/>
    </source>
</evidence>
<evidence type="ECO:0000256" key="2">
    <source>
        <dbReference type="ARBA" id="ARBA00022649"/>
    </source>
</evidence>
<reference evidence="14 15" key="1">
    <citation type="submission" date="2016-04" db="EMBL/GenBank/DDBJ databases">
        <title>Complete genome sequence of Thermococcus siculi type strain RG-20.</title>
        <authorList>
            <person name="Oger P.M."/>
        </authorList>
    </citation>
    <scope>NUCLEOTIDE SEQUENCE [LARGE SCALE GENOMIC DNA]</scope>
    <source>
        <strain evidence="14 15">RG-20</strain>
    </source>
</reference>
<evidence type="ECO:0000313" key="14">
    <source>
        <dbReference type="EMBL" id="ASJ09747.1"/>
    </source>
</evidence>